<dbReference type="AlphaFoldDB" id="A0A7X6DSB2"/>
<organism evidence="2 3">
    <name type="scientific">Candidatus Manganitrophus noduliformans</name>
    <dbReference type="NCBI Taxonomy" id="2606439"/>
    <lineage>
        <taxon>Bacteria</taxon>
        <taxon>Pseudomonadati</taxon>
        <taxon>Nitrospirota</taxon>
        <taxon>Nitrospiria</taxon>
        <taxon>Candidatus Troglogloeales</taxon>
        <taxon>Candidatus Manganitrophaceae</taxon>
        <taxon>Candidatus Manganitrophus</taxon>
    </lineage>
</organism>
<evidence type="ECO:0000313" key="3">
    <source>
        <dbReference type="Proteomes" id="UP000534783"/>
    </source>
</evidence>
<evidence type="ECO:0000259" key="1">
    <source>
        <dbReference type="Pfam" id="PF07589"/>
    </source>
</evidence>
<dbReference type="Proteomes" id="UP000534783">
    <property type="component" value="Unassembled WGS sequence"/>
</dbReference>
<sequence length="265" mass="26983">MWLFGMSFALCVSEFRSTNNQIKQGLEMMNLRRKLRTAILSVFLFSSLTLLFNSPALAVPIVFNLGYGGTVSYAGGNSAFMTTNGAVTSVGNGSTTLSIVGGDLDFATGNFIGGGATATGFENVYAAGGSVTIYGDVGSGSVLLMQADFADTATFACCSGSSPVLVSSFSGLLDIAYVDPTLAAALNFNNPPVGGSIAQVEIFFGASPTTSGTAFSGIQGGGAVAVTDTAAVPEPTTLLLLGSGMIAIGIWSRRLKGNPVQTKTK</sequence>
<gene>
    <name evidence="2" type="ORF">MNODULE_15420</name>
</gene>
<evidence type="ECO:0000313" key="2">
    <source>
        <dbReference type="EMBL" id="NKE72138.1"/>
    </source>
</evidence>
<dbReference type="InterPro" id="IPR013424">
    <property type="entry name" value="Ice-binding_C"/>
</dbReference>
<protein>
    <submittedName>
        <fullName evidence="2">PEP-CTERM sorting domain-containing protein</fullName>
    </submittedName>
</protein>
<dbReference type="EMBL" id="VTOW01000003">
    <property type="protein sequence ID" value="NKE72138.1"/>
    <property type="molecule type" value="Genomic_DNA"/>
</dbReference>
<dbReference type="Pfam" id="PF07589">
    <property type="entry name" value="PEP-CTERM"/>
    <property type="match status" value="1"/>
</dbReference>
<accession>A0A7X6DSB2</accession>
<feature type="domain" description="Ice-binding protein C-terminal" evidence="1">
    <location>
        <begin position="231"/>
        <end position="254"/>
    </location>
</feature>
<reference evidence="2 3" key="1">
    <citation type="journal article" date="2020" name="Nature">
        <title>Bacterial chemolithoautotrophy via manganese oxidation.</title>
        <authorList>
            <person name="Yu H."/>
            <person name="Leadbetter J.R."/>
        </authorList>
    </citation>
    <scope>NUCLEOTIDE SEQUENCE [LARGE SCALE GENOMIC DNA]</scope>
    <source>
        <strain evidence="2 3">Mn-1</strain>
    </source>
</reference>
<name>A0A7X6DSB2_9BACT</name>
<keyword evidence="3" id="KW-1185">Reference proteome</keyword>
<comment type="caution">
    <text evidence="2">The sequence shown here is derived from an EMBL/GenBank/DDBJ whole genome shotgun (WGS) entry which is preliminary data.</text>
</comment>
<proteinExistence type="predicted"/>
<dbReference type="NCBIfam" id="TIGR02595">
    <property type="entry name" value="PEP_CTERM"/>
    <property type="match status" value="1"/>
</dbReference>